<dbReference type="HOGENOM" id="CLU_2463963_0_0_0"/>
<dbReference type="AlphaFoldDB" id="L0A1K7"/>
<sequence length="88" mass="9924">MSVPRSCDSIRILLEALGRELEALEAVAPSLPQSSVCDEIQQTLLDSYARLSNLRNEAFMQLGWRSRTMHLPERSYRSDTDGSEHSSN</sequence>
<dbReference type="Proteomes" id="UP000010467">
    <property type="component" value="Chromosome"/>
</dbReference>
<evidence type="ECO:0000313" key="1">
    <source>
        <dbReference type="EMBL" id="AFZ67334.1"/>
    </source>
</evidence>
<dbReference type="EMBL" id="CP003382">
    <property type="protein sequence ID" value="AFZ67334.1"/>
    <property type="molecule type" value="Genomic_DNA"/>
</dbReference>
<evidence type="ECO:0000313" key="2">
    <source>
        <dbReference type="Proteomes" id="UP000010467"/>
    </source>
</evidence>
<organism evidence="1 2">
    <name type="scientific">Deinococcus peraridilitoris (strain DSM 19664 / LMG 22246 / CIP 109416 / KR-200)</name>
    <dbReference type="NCBI Taxonomy" id="937777"/>
    <lineage>
        <taxon>Bacteria</taxon>
        <taxon>Thermotogati</taxon>
        <taxon>Deinococcota</taxon>
        <taxon>Deinococci</taxon>
        <taxon>Deinococcales</taxon>
        <taxon>Deinococcaceae</taxon>
        <taxon>Deinococcus</taxon>
    </lineage>
</organism>
<dbReference type="KEGG" id="dpd:Deipe_1818"/>
<gene>
    <name evidence="1" type="ordered locus">Deipe_1818</name>
</gene>
<accession>L0A1K7</accession>
<protein>
    <submittedName>
        <fullName evidence="1">Uncharacterized protein</fullName>
    </submittedName>
</protein>
<name>L0A1K7_DEIPD</name>
<keyword evidence="2" id="KW-1185">Reference proteome</keyword>
<reference evidence="2" key="1">
    <citation type="submission" date="2012-03" db="EMBL/GenBank/DDBJ databases">
        <title>Complete sequence of chromosome of Deinococcus peraridilitoris DSM 19664.</title>
        <authorList>
            <person name="Lucas S."/>
            <person name="Copeland A."/>
            <person name="Lapidus A."/>
            <person name="Glavina del Rio T."/>
            <person name="Dalin E."/>
            <person name="Tice H."/>
            <person name="Bruce D."/>
            <person name="Goodwin L."/>
            <person name="Pitluck S."/>
            <person name="Peters L."/>
            <person name="Mikhailova N."/>
            <person name="Lu M."/>
            <person name="Kyrpides N."/>
            <person name="Mavromatis K."/>
            <person name="Ivanova N."/>
            <person name="Brettin T."/>
            <person name="Detter J.C."/>
            <person name="Han C."/>
            <person name="Larimer F."/>
            <person name="Land M."/>
            <person name="Hauser L."/>
            <person name="Markowitz V."/>
            <person name="Cheng J.-F."/>
            <person name="Hugenholtz P."/>
            <person name="Woyke T."/>
            <person name="Wu D."/>
            <person name="Pukall R."/>
            <person name="Steenblock K."/>
            <person name="Brambilla E."/>
            <person name="Klenk H.-P."/>
            <person name="Eisen J.A."/>
        </authorList>
    </citation>
    <scope>NUCLEOTIDE SEQUENCE [LARGE SCALE GENOMIC DNA]</scope>
    <source>
        <strain evidence="2">DSM 19664 / LMG 22246 / CIP 109416 / KR-200</strain>
    </source>
</reference>
<dbReference type="PATRIC" id="fig|937777.3.peg.1819"/>
<proteinExistence type="predicted"/>
<dbReference type="RefSeq" id="WP_015235639.1">
    <property type="nucleotide sequence ID" value="NC_019793.1"/>
</dbReference>